<organism evidence="7">
    <name type="scientific">Melanaphis sacchari</name>
    <dbReference type="NCBI Taxonomy" id="742174"/>
    <lineage>
        <taxon>Eukaryota</taxon>
        <taxon>Metazoa</taxon>
        <taxon>Ecdysozoa</taxon>
        <taxon>Arthropoda</taxon>
        <taxon>Hexapoda</taxon>
        <taxon>Insecta</taxon>
        <taxon>Pterygota</taxon>
        <taxon>Neoptera</taxon>
        <taxon>Paraneoptera</taxon>
        <taxon>Hemiptera</taxon>
        <taxon>Sternorrhyncha</taxon>
        <taxon>Aphidomorpha</taxon>
        <taxon>Aphidoidea</taxon>
        <taxon>Aphididae</taxon>
        <taxon>Aphidini</taxon>
        <taxon>Melanaphis</taxon>
    </lineage>
</organism>
<dbReference type="Gene3D" id="1.20.1250.20">
    <property type="entry name" value="MFS general substrate transporter like domains"/>
    <property type="match status" value="2"/>
</dbReference>
<keyword evidence="7" id="KW-0762">Sugar transport</keyword>
<evidence type="ECO:0000256" key="5">
    <source>
        <dbReference type="SAM" id="Phobius"/>
    </source>
</evidence>
<dbReference type="PROSITE" id="PS00216">
    <property type="entry name" value="SUGAR_TRANSPORT_1"/>
    <property type="match status" value="1"/>
</dbReference>
<feature type="transmembrane region" description="Helical" evidence="5">
    <location>
        <begin position="391"/>
        <end position="408"/>
    </location>
</feature>
<keyword evidence="4 5" id="KW-0472">Membrane</keyword>
<dbReference type="InterPro" id="IPR050549">
    <property type="entry name" value="MFS_Trehalose_Transporter"/>
</dbReference>
<dbReference type="AlphaFoldDB" id="A0A2H8TRH6"/>
<dbReference type="SUPFAM" id="SSF103473">
    <property type="entry name" value="MFS general substrate transporter"/>
    <property type="match status" value="1"/>
</dbReference>
<feature type="transmembrane region" description="Helical" evidence="5">
    <location>
        <begin position="182"/>
        <end position="204"/>
    </location>
</feature>
<dbReference type="EMBL" id="GFXV01004784">
    <property type="protein sequence ID" value="MBW16589.1"/>
    <property type="molecule type" value="Transcribed_RNA"/>
</dbReference>
<feature type="transmembrane region" description="Helical" evidence="5">
    <location>
        <begin position="322"/>
        <end position="344"/>
    </location>
</feature>
<keyword evidence="3 5" id="KW-1133">Transmembrane helix</keyword>
<proteinExistence type="predicted"/>
<evidence type="ECO:0000256" key="4">
    <source>
        <dbReference type="ARBA" id="ARBA00023136"/>
    </source>
</evidence>
<feature type="transmembrane region" description="Helical" evidence="5">
    <location>
        <begin position="210"/>
        <end position="229"/>
    </location>
</feature>
<gene>
    <name evidence="7" type="primary">ERD6_3</name>
</gene>
<evidence type="ECO:0000256" key="1">
    <source>
        <dbReference type="ARBA" id="ARBA00004141"/>
    </source>
</evidence>
<sequence>MAYRTFTTPLISRNSFVWKNQRTLSNGIQFKSKSNDTICLIEQTVTKKLSMGDLFPQILSSIVAFLLVTQPGINMVYSNIFLNHYEFTDVSELSWLTSILVLCTPIGAIAIGIIMDRIGRKNAFLLTTVPLLISWSIASVARPENMSLIYACRFFAGIGGGMTSMVVVYVSEIAHSSYRQVLLSLNSVFFSVGVLFATMVGSLFQWQTVNVIFFIFTAVTTVLLVIFLPESPVWLAKFRTNRMYDARNSMRRIYPKNNQVFTEELDCLYFAAKTTTTADETVVHAQPSHCSSCGRANRQRKRKWSGWWHSPQPPTVMRPVRVLATVFLLQQLSGCYPVIFYAVPVMRSVAGNAAVGGPYSDMDVMVALGAVRLLTSVVACVLSAHIGRRPLLIASSLAMACSAALVALTCGPEAAPVWPLIGVAVFACSGSAGVLVFPWTLIGELLPVSVRAAAGAAIVAYAYTLMFVVLKAFPYAVADSGDGSGRPVATTFAAFAAASLAMAVYVYARLPETMGKRFDEIEAHFADDSDNDDVDDDDHHLAVTINHDACS</sequence>
<dbReference type="InterPro" id="IPR005828">
    <property type="entry name" value="MFS_sugar_transport-like"/>
</dbReference>
<feature type="transmembrane region" description="Helical" evidence="5">
    <location>
        <begin position="364"/>
        <end position="384"/>
    </location>
</feature>
<feature type="transmembrane region" description="Helical" evidence="5">
    <location>
        <begin position="420"/>
        <end position="442"/>
    </location>
</feature>
<feature type="transmembrane region" description="Helical" evidence="5">
    <location>
        <begin position="122"/>
        <end position="141"/>
    </location>
</feature>
<comment type="subcellular location">
    <subcellularLocation>
        <location evidence="1">Membrane</location>
        <topology evidence="1">Multi-pass membrane protein</topology>
    </subcellularLocation>
</comment>
<evidence type="ECO:0000256" key="3">
    <source>
        <dbReference type="ARBA" id="ARBA00022989"/>
    </source>
</evidence>
<reference evidence="7" key="1">
    <citation type="submission" date="2017-10" db="EMBL/GenBank/DDBJ databases">
        <title>Transcriptome Assembly of Sugarcane Aphid Adults.</title>
        <authorList>
            <person name="Scully E.D."/>
            <person name="Palmer N.A."/>
            <person name="Geib S.M."/>
            <person name="Sarath G."/>
            <person name="Sattler S.E."/>
        </authorList>
    </citation>
    <scope>NUCLEOTIDE SEQUENCE</scope>
    <source>
        <tissue evidence="7">Whole body</tissue>
    </source>
</reference>
<keyword evidence="7" id="KW-0813">Transport</keyword>
<protein>
    <submittedName>
        <fullName evidence="7">Sugar transporter ERD6</fullName>
    </submittedName>
</protein>
<name>A0A2H8TRH6_9HEMI</name>
<feature type="transmembrane region" description="Helical" evidence="5">
    <location>
        <begin position="54"/>
        <end position="73"/>
    </location>
</feature>
<feature type="transmembrane region" description="Helical" evidence="5">
    <location>
        <begin position="93"/>
        <end position="115"/>
    </location>
</feature>
<evidence type="ECO:0000259" key="6">
    <source>
        <dbReference type="PROSITE" id="PS50850"/>
    </source>
</evidence>
<accession>A0A2H8TRH6</accession>
<evidence type="ECO:0000313" key="7">
    <source>
        <dbReference type="EMBL" id="MBW16589.1"/>
    </source>
</evidence>
<dbReference type="InterPro" id="IPR020846">
    <property type="entry name" value="MFS_dom"/>
</dbReference>
<feature type="transmembrane region" description="Helical" evidence="5">
    <location>
        <begin position="147"/>
        <end position="170"/>
    </location>
</feature>
<keyword evidence="2 5" id="KW-0812">Transmembrane</keyword>
<dbReference type="GO" id="GO:0016020">
    <property type="term" value="C:membrane"/>
    <property type="evidence" value="ECO:0007669"/>
    <property type="project" value="UniProtKB-SubCell"/>
</dbReference>
<dbReference type="InterPro" id="IPR005829">
    <property type="entry name" value="Sugar_transporter_CS"/>
</dbReference>
<dbReference type="GO" id="GO:0022857">
    <property type="term" value="F:transmembrane transporter activity"/>
    <property type="evidence" value="ECO:0007669"/>
    <property type="project" value="InterPro"/>
</dbReference>
<dbReference type="Pfam" id="PF00083">
    <property type="entry name" value="Sugar_tr"/>
    <property type="match status" value="1"/>
</dbReference>
<dbReference type="InterPro" id="IPR036259">
    <property type="entry name" value="MFS_trans_sf"/>
</dbReference>
<dbReference type="OrthoDB" id="6612291at2759"/>
<dbReference type="PANTHER" id="PTHR48021">
    <property type="match status" value="1"/>
</dbReference>
<feature type="transmembrane region" description="Helical" evidence="5">
    <location>
        <begin position="488"/>
        <end position="508"/>
    </location>
</feature>
<dbReference type="PANTHER" id="PTHR48021:SF32">
    <property type="entry name" value="FACILITATED TREHALOSE TRANSPORTER TRET1-2 HOMOLOG-LIKE PROTEIN"/>
    <property type="match status" value="1"/>
</dbReference>
<feature type="transmembrane region" description="Helical" evidence="5">
    <location>
        <begin position="454"/>
        <end position="476"/>
    </location>
</feature>
<evidence type="ECO:0000256" key="2">
    <source>
        <dbReference type="ARBA" id="ARBA00022692"/>
    </source>
</evidence>
<feature type="domain" description="Major facilitator superfamily (MFS) profile" evidence="6">
    <location>
        <begin position="56"/>
        <end position="514"/>
    </location>
</feature>
<dbReference type="PROSITE" id="PS50850">
    <property type="entry name" value="MFS"/>
    <property type="match status" value="1"/>
</dbReference>